<dbReference type="SMART" id="SM00448">
    <property type="entry name" value="REC"/>
    <property type="match status" value="1"/>
</dbReference>
<protein>
    <submittedName>
        <fullName evidence="6">DNA-binding response regulator</fullName>
    </submittedName>
</protein>
<dbReference type="InterPro" id="IPR000792">
    <property type="entry name" value="Tscrpt_reg_LuxR_C"/>
</dbReference>
<keyword evidence="2 6" id="KW-0238">DNA-binding</keyword>
<dbReference type="EMBL" id="MKCT01000014">
    <property type="protein sequence ID" value="OHX20671.1"/>
    <property type="molecule type" value="Genomic_DNA"/>
</dbReference>
<organism evidence="6 7">
    <name type="scientific">Chromobacterium sphagni</name>
    <dbReference type="NCBI Taxonomy" id="1903179"/>
    <lineage>
        <taxon>Bacteria</taxon>
        <taxon>Pseudomonadati</taxon>
        <taxon>Pseudomonadota</taxon>
        <taxon>Betaproteobacteria</taxon>
        <taxon>Neisseriales</taxon>
        <taxon>Chromobacteriaceae</taxon>
        <taxon>Chromobacterium</taxon>
    </lineage>
</organism>
<dbReference type="SUPFAM" id="SSF52172">
    <property type="entry name" value="CheY-like"/>
    <property type="match status" value="1"/>
</dbReference>
<dbReference type="InterPro" id="IPR001789">
    <property type="entry name" value="Sig_transdc_resp-reg_receiver"/>
</dbReference>
<accession>A0ABX3CF05</accession>
<dbReference type="PROSITE" id="PS50043">
    <property type="entry name" value="HTH_LUXR_2"/>
    <property type="match status" value="1"/>
</dbReference>
<dbReference type="InterPro" id="IPR016032">
    <property type="entry name" value="Sig_transdc_resp-reg_C-effctor"/>
</dbReference>
<evidence type="ECO:0000259" key="4">
    <source>
        <dbReference type="PROSITE" id="PS50043"/>
    </source>
</evidence>
<evidence type="ECO:0000259" key="5">
    <source>
        <dbReference type="PROSITE" id="PS50110"/>
    </source>
</evidence>
<feature type="domain" description="Response regulatory" evidence="5">
    <location>
        <begin position="9"/>
        <end position="127"/>
    </location>
</feature>
<dbReference type="Proteomes" id="UP000180280">
    <property type="component" value="Unassembled WGS sequence"/>
</dbReference>
<reference evidence="6 7" key="1">
    <citation type="submission" date="2016-09" db="EMBL/GenBank/DDBJ databases">
        <title>Chromobacterium muskegensis sp. nov., an insecticidal bacterium isolated from Sphagnum bogs.</title>
        <authorList>
            <person name="Sparks M.E."/>
            <person name="Blackburn M.B."/>
            <person name="Gundersen-Rindal D.E."/>
            <person name="Mitchell A."/>
            <person name="Farrar R."/>
            <person name="Kuhar D."/>
        </authorList>
    </citation>
    <scope>NUCLEOTIDE SEQUENCE [LARGE SCALE GENOMIC DNA]</scope>
    <source>
        <strain evidence="6 7">14B-1</strain>
    </source>
</reference>
<dbReference type="CDD" id="cd06170">
    <property type="entry name" value="LuxR_C_like"/>
    <property type="match status" value="1"/>
</dbReference>
<dbReference type="SMART" id="SM00421">
    <property type="entry name" value="HTH_LUXR"/>
    <property type="match status" value="1"/>
</dbReference>
<keyword evidence="7" id="KW-1185">Reference proteome</keyword>
<proteinExistence type="predicted"/>
<keyword evidence="1 3" id="KW-0597">Phosphoprotein</keyword>
<evidence type="ECO:0000313" key="7">
    <source>
        <dbReference type="Proteomes" id="UP000180280"/>
    </source>
</evidence>
<dbReference type="CDD" id="cd17535">
    <property type="entry name" value="REC_NarL-like"/>
    <property type="match status" value="1"/>
</dbReference>
<evidence type="ECO:0000256" key="3">
    <source>
        <dbReference type="PROSITE-ProRule" id="PRU00169"/>
    </source>
</evidence>
<dbReference type="Pfam" id="PF00072">
    <property type="entry name" value="Response_reg"/>
    <property type="match status" value="1"/>
</dbReference>
<dbReference type="PROSITE" id="PS50110">
    <property type="entry name" value="RESPONSE_REGULATORY"/>
    <property type="match status" value="1"/>
</dbReference>
<comment type="caution">
    <text evidence="6">The sequence shown here is derived from an EMBL/GenBank/DDBJ whole genome shotgun (WGS) entry which is preliminary data.</text>
</comment>
<dbReference type="InterPro" id="IPR039420">
    <property type="entry name" value="WalR-like"/>
</dbReference>
<dbReference type="PANTHER" id="PTHR43214:SF17">
    <property type="entry name" value="TRANSCRIPTIONAL REGULATORY PROTEIN RCSB"/>
    <property type="match status" value="1"/>
</dbReference>
<dbReference type="Gene3D" id="3.40.50.2300">
    <property type="match status" value="1"/>
</dbReference>
<name>A0ABX3CF05_9NEIS</name>
<dbReference type="GO" id="GO:0003677">
    <property type="term" value="F:DNA binding"/>
    <property type="evidence" value="ECO:0007669"/>
    <property type="project" value="UniProtKB-KW"/>
</dbReference>
<feature type="modified residue" description="4-aspartylphosphate" evidence="3">
    <location>
        <position position="60"/>
    </location>
</feature>
<dbReference type="InterPro" id="IPR058245">
    <property type="entry name" value="NreC/VraR/RcsB-like_REC"/>
</dbReference>
<gene>
    <name evidence="6" type="ORF">BI344_14700</name>
</gene>
<evidence type="ECO:0000256" key="1">
    <source>
        <dbReference type="ARBA" id="ARBA00022553"/>
    </source>
</evidence>
<feature type="domain" description="HTH luxR-type" evidence="4">
    <location>
        <begin position="164"/>
        <end position="229"/>
    </location>
</feature>
<evidence type="ECO:0000256" key="2">
    <source>
        <dbReference type="ARBA" id="ARBA00023125"/>
    </source>
</evidence>
<dbReference type="Pfam" id="PF00196">
    <property type="entry name" value="GerE"/>
    <property type="match status" value="1"/>
</dbReference>
<evidence type="ECO:0000313" key="6">
    <source>
        <dbReference type="EMBL" id="OHX20671.1"/>
    </source>
</evidence>
<dbReference type="RefSeq" id="WP_071112391.1">
    <property type="nucleotide sequence ID" value="NZ_MKCT01000014.1"/>
</dbReference>
<dbReference type="PANTHER" id="PTHR43214">
    <property type="entry name" value="TWO-COMPONENT RESPONSE REGULATOR"/>
    <property type="match status" value="1"/>
</dbReference>
<dbReference type="SUPFAM" id="SSF46894">
    <property type="entry name" value="C-terminal effector domain of the bipartite response regulators"/>
    <property type="match status" value="1"/>
</dbReference>
<dbReference type="PRINTS" id="PR00038">
    <property type="entry name" value="HTHLUXR"/>
</dbReference>
<sequence>MTLLKPPLRLMLLDDHAVVLQGLSYRLSQEPDFAIVGAHASSKSLLSALRKQTTDVIVLDYSLQPEDIDGLNLIRALTTRFPQTAVLIMSAHYNTATVALALRGGARGFVGKQQDLDELVTAIRTLAQGQVYLNPAMATELASAMQAESVPAPGSRHASAAIGAMIRLSELSPKEQEVIRCFMEGMTVSQIAEKFARSIKTISGQKQTAMRKLGLKADHELYILRDELNQP</sequence>
<dbReference type="InterPro" id="IPR011006">
    <property type="entry name" value="CheY-like_superfamily"/>
</dbReference>